<protein>
    <submittedName>
        <fullName evidence="1">Uncharacterized protein</fullName>
    </submittedName>
</protein>
<evidence type="ECO:0000313" key="1">
    <source>
        <dbReference type="EMBL" id="PIA51957.1"/>
    </source>
</evidence>
<gene>
    <name evidence="1" type="ORF">AQUCO_01000078v1</name>
</gene>
<reference evidence="1 2" key="1">
    <citation type="submission" date="2017-09" db="EMBL/GenBank/DDBJ databases">
        <title>WGS assembly of Aquilegia coerulea Goldsmith.</title>
        <authorList>
            <person name="Hodges S."/>
            <person name="Kramer E."/>
            <person name="Nordborg M."/>
            <person name="Tomkins J."/>
            <person name="Borevitz J."/>
            <person name="Derieg N."/>
            <person name="Yan J."/>
            <person name="Mihaltcheva S."/>
            <person name="Hayes R.D."/>
            <person name="Rokhsar D."/>
        </authorList>
    </citation>
    <scope>NUCLEOTIDE SEQUENCE [LARGE SCALE GENOMIC DNA]</scope>
    <source>
        <strain evidence="2">cv. Goldsmith</strain>
    </source>
</reference>
<name>A0A2G5E8S9_AQUCA</name>
<keyword evidence="2" id="KW-1185">Reference proteome</keyword>
<evidence type="ECO:0000313" key="2">
    <source>
        <dbReference type="Proteomes" id="UP000230069"/>
    </source>
</evidence>
<dbReference type="Proteomes" id="UP000230069">
    <property type="component" value="Unassembled WGS sequence"/>
</dbReference>
<proteinExistence type="predicted"/>
<dbReference type="AlphaFoldDB" id="A0A2G5E8S9"/>
<sequence length="81" mass="9097">MVLPGKKKPKFFPTSNYFCVSYCHEIFIPCPLLYSCNMNFVIMHFGNLVLSLNIVYFSGASENPKVTKQVSKLSSKVEGIA</sequence>
<organism evidence="1 2">
    <name type="scientific">Aquilegia coerulea</name>
    <name type="common">Rocky mountain columbine</name>
    <dbReference type="NCBI Taxonomy" id="218851"/>
    <lineage>
        <taxon>Eukaryota</taxon>
        <taxon>Viridiplantae</taxon>
        <taxon>Streptophyta</taxon>
        <taxon>Embryophyta</taxon>
        <taxon>Tracheophyta</taxon>
        <taxon>Spermatophyta</taxon>
        <taxon>Magnoliopsida</taxon>
        <taxon>Ranunculales</taxon>
        <taxon>Ranunculaceae</taxon>
        <taxon>Thalictroideae</taxon>
        <taxon>Aquilegia</taxon>
    </lineage>
</organism>
<accession>A0A2G5E8S9</accession>
<dbReference type="EMBL" id="KZ305027">
    <property type="protein sequence ID" value="PIA51957.1"/>
    <property type="molecule type" value="Genomic_DNA"/>
</dbReference>
<dbReference type="InParanoid" id="A0A2G5E8S9"/>